<keyword evidence="1" id="KW-0472">Membrane</keyword>
<dbReference type="STRING" id="266117.Rxyl_2435"/>
<dbReference type="AlphaFoldDB" id="Q1ATB6"/>
<feature type="transmembrane region" description="Helical" evidence="1">
    <location>
        <begin position="23"/>
        <end position="41"/>
    </location>
</feature>
<gene>
    <name evidence="2" type="ordered locus">Rxyl_2435</name>
</gene>
<keyword evidence="1" id="KW-0812">Transmembrane</keyword>
<dbReference type="OrthoDB" id="1550602at2"/>
<reference evidence="2 3" key="1">
    <citation type="submission" date="2006-06" db="EMBL/GenBank/DDBJ databases">
        <title>Complete sequence of Rubrobacter xylanophilus DSM 9941.</title>
        <authorList>
            <consortium name="US DOE Joint Genome Institute"/>
            <person name="Copeland A."/>
            <person name="Lucas S."/>
            <person name="Lapidus A."/>
            <person name="Barry K."/>
            <person name="Detter J.C."/>
            <person name="Glavina del Rio T."/>
            <person name="Hammon N."/>
            <person name="Israni S."/>
            <person name="Dalin E."/>
            <person name="Tice H."/>
            <person name="Pitluck S."/>
            <person name="Munk A.C."/>
            <person name="Brettin T."/>
            <person name="Bruce D."/>
            <person name="Han C."/>
            <person name="Tapia R."/>
            <person name="Gilna P."/>
            <person name="Schmutz J."/>
            <person name="Larimer F."/>
            <person name="Land M."/>
            <person name="Hauser L."/>
            <person name="Kyrpides N."/>
            <person name="Lykidis A."/>
            <person name="da Costa M.S."/>
            <person name="Rainey F.A."/>
            <person name="Empadinhas N."/>
            <person name="Jolivet E."/>
            <person name="Battista J.R."/>
            <person name="Richardson P."/>
        </authorList>
    </citation>
    <scope>NUCLEOTIDE SEQUENCE [LARGE SCALE GENOMIC DNA]</scope>
    <source>
        <strain evidence="3">DSM 9941 / NBRC 16129 / PRD-1</strain>
    </source>
</reference>
<dbReference type="RefSeq" id="WP_011565375.1">
    <property type="nucleotide sequence ID" value="NC_008148.1"/>
</dbReference>
<evidence type="ECO:0008006" key="4">
    <source>
        <dbReference type="Google" id="ProtNLM"/>
    </source>
</evidence>
<dbReference type="EMBL" id="CP000386">
    <property type="protein sequence ID" value="ABG05362.1"/>
    <property type="molecule type" value="Genomic_DNA"/>
</dbReference>
<accession>Q1ATB6</accession>
<organism evidence="2 3">
    <name type="scientific">Rubrobacter xylanophilus (strain DSM 9941 / JCM 11954 / NBRC 16129 / PRD-1)</name>
    <dbReference type="NCBI Taxonomy" id="266117"/>
    <lineage>
        <taxon>Bacteria</taxon>
        <taxon>Bacillati</taxon>
        <taxon>Actinomycetota</taxon>
        <taxon>Rubrobacteria</taxon>
        <taxon>Rubrobacterales</taxon>
        <taxon>Rubrobacteraceae</taxon>
        <taxon>Rubrobacter</taxon>
    </lineage>
</organism>
<evidence type="ECO:0000256" key="1">
    <source>
        <dbReference type="SAM" id="Phobius"/>
    </source>
</evidence>
<keyword evidence="3" id="KW-1185">Reference proteome</keyword>
<name>Q1ATB6_RUBXD</name>
<proteinExistence type="predicted"/>
<keyword evidence="1" id="KW-1133">Transmembrane helix</keyword>
<evidence type="ECO:0000313" key="2">
    <source>
        <dbReference type="EMBL" id="ABG05362.1"/>
    </source>
</evidence>
<dbReference type="Proteomes" id="UP000006637">
    <property type="component" value="Chromosome"/>
</dbReference>
<dbReference type="HOGENOM" id="CLU_2143985_0_0_11"/>
<evidence type="ECO:0000313" key="3">
    <source>
        <dbReference type="Proteomes" id="UP000006637"/>
    </source>
</evidence>
<protein>
    <recommendedName>
        <fullName evidence="4">DoxX</fullName>
    </recommendedName>
</protein>
<sequence length="112" mass="12366">MGFLRDSGLNFTPYLGVPLPDEVFVLLAGSVELLVGLWLVLGVFLREVVIVAWFPVNLTLTLFLWEELIGHLPVYGVMAVLLVWGAGPKNEALWLEGLRGRLVPVREGRAAL</sequence>
<feature type="transmembrane region" description="Helical" evidence="1">
    <location>
        <begin position="71"/>
        <end position="87"/>
    </location>
</feature>
<dbReference type="eggNOG" id="ENOG50335V0">
    <property type="taxonomic scope" value="Bacteria"/>
</dbReference>
<dbReference type="KEGG" id="rxy:Rxyl_2435"/>